<organism evidence="2 3">
    <name type="scientific">Actinoallomurus liliacearum</name>
    <dbReference type="NCBI Taxonomy" id="1080073"/>
    <lineage>
        <taxon>Bacteria</taxon>
        <taxon>Bacillati</taxon>
        <taxon>Actinomycetota</taxon>
        <taxon>Actinomycetes</taxon>
        <taxon>Streptosporangiales</taxon>
        <taxon>Thermomonosporaceae</taxon>
        <taxon>Actinoallomurus</taxon>
    </lineage>
</organism>
<protein>
    <submittedName>
        <fullName evidence="2">Uncharacterized protein</fullName>
    </submittedName>
</protein>
<feature type="compositionally biased region" description="Basic and acidic residues" evidence="1">
    <location>
        <begin position="1"/>
        <end position="22"/>
    </location>
</feature>
<feature type="region of interest" description="Disordered" evidence="1">
    <location>
        <begin position="1"/>
        <end position="53"/>
    </location>
</feature>
<proteinExistence type="predicted"/>
<dbReference type="Proteomes" id="UP001500212">
    <property type="component" value="Unassembled WGS sequence"/>
</dbReference>
<evidence type="ECO:0000313" key="3">
    <source>
        <dbReference type="Proteomes" id="UP001500212"/>
    </source>
</evidence>
<dbReference type="EMBL" id="BAABHJ010000032">
    <property type="protein sequence ID" value="GAA4616259.1"/>
    <property type="molecule type" value="Genomic_DNA"/>
</dbReference>
<evidence type="ECO:0000313" key="2">
    <source>
        <dbReference type="EMBL" id="GAA4616259.1"/>
    </source>
</evidence>
<name>A0ABP8TTP9_9ACTN</name>
<keyword evidence="3" id="KW-1185">Reference proteome</keyword>
<sequence>MQRDQRAGDVDGGVRRIREKMPCPEARPAFLGLDRPYSHPPIITDSADTSGFTKITESDDHTTWVHEAP</sequence>
<gene>
    <name evidence="2" type="ORF">GCM10023195_72190</name>
</gene>
<accession>A0ABP8TTP9</accession>
<reference evidence="3" key="1">
    <citation type="journal article" date="2019" name="Int. J. Syst. Evol. Microbiol.">
        <title>The Global Catalogue of Microorganisms (GCM) 10K type strain sequencing project: providing services to taxonomists for standard genome sequencing and annotation.</title>
        <authorList>
            <consortium name="The Broad Institute Genomics Platform"/>
            <consortium name="The Broad Institute Genome Sequencing Center for Infectious Disease"/>
            <person name="Wu L."/>
            <person name="Ma J."/>
        </authorList>
    </citation>
    <scope>NUCLEOTIDE SEQUENCE [LARGE SCALE GENOMIC DNA]</scope>
    <source>
        <strain evidence="3">JCM 17938</strain>
    </source>
</reference>
<comment type="caution">
    <text evidence="2">The sequence shown here is derived from an EMBL/GenBank/DDBJ whole genome shotgun (WGS) entry which is preliminary data.</text>
</comment>
<evidence type="ECO:0000256" key="1">
    <source>
        <dbReference type="SAM" id="MobiDB-lite"/>
    </source>
</evidence>